<organism evidence="2 3">
    <name type="scientific">Lodderomyces elongisporus (strain ATCC 11503 / CBS 2605 / JCM 1781 / NBRC 1676 / NRRL YB-4239)</name>
    <name type="common">Yeast</name>
    <name type="synonym">Saccharomyces elongisporus</name>
    <dbReference type="NCBI Taxonomy" id="379508"/>
    <lineage>
        <taxon>Eukaryota</taxon>
        <taxon>Fungi</taxon>
        <taxon>Dikarya</taxon>
        <taxon>Ascomycota</taxon>
        <taxon>Saccharomycotina</taxon>
        <taxon>Pichiomycetes</taxon>
        <taxon>Debaryomycetaceae</taxon>
        <taxon>Candida/Lodderomyces clade</taxon>
        <taxon>Lodderomyces</taxon>
    </lineage>
</organism>
<keyword evidence="3" id="KW-1185">Reference proteome</keyword>
<dbReference type="EMBL" id="CH981524">
    <property type="protein sequence ID" value="EDK42616.1"/>
    <property type="molecule type" value="Genomic_DNA"/>
</dbReference>
<dbReference type="HOGENOM" id="CLU_1415425_0_0_1"/>
<dbReference type="AlphaFoldDB" id="A5DTV8"/>
<reference evidence="2 3" key="1">
    <citation type="journal article" date="2009" name="Nature">
        <title>Evolution of pathogenicity and sexual reproduction in eight Candida genomes.</title>
        <authorList>
            <person name="Butler G."/>
            <person name="Rasmussen M.D."/>
            <person name="Lin M.F."/>
            <person name="Santos M.A."/>
            <person name="Sakthikumar S."/>
            <person name="Munro C.A."/>
            <person name="Rheinbay E."/>
            <person name="Grabherr M."/>
            <person name="Forche A."/>
            <person name="Reedy J.L."/>
            <person name="Agrafioti I."/>
            <person name="Arnaud M.B."/>
            <person name="Bates S."/>
            <person name="Brown A.J."/>
            <person name="Brunke S."/>
            <person name="Costanzo M.C."/>
            <person name="Fitzpatrick D.A."/>
            <person name="de Groot P.W."/>
            <person name="Harris D."/>
            <person name="Hoyer L.L."/>
            <person name="Hube B."/>
            <person name="Klis F.M."/>
            <person name="Kodira C."/>
            <person name="Lennard N."/>
            <person name="Logue M.E."/>
            <person name="Martin R."/>
            <person name="Neiman A.M."/>
            <person name="Nikolaou E."/>
            <person name="Quail M.A."/>
            <person name="Quinn J."/>
            <person name="Santos M.C."/>
            <person name="Schmitzberger F.F."/>
            <person name="Sherlock G."/>
            <person name="Shah P."/>
            <person name="Silverstein K.A."/>
            <person name="Skrzypek M.S."/>
            <person name="Soll D."/>
            <person name="Staggs R."/>
            <person name="Stansfield I."/>
            <person name="Stumpf M.P."/>
            <person name="Sudbery P.E."/>
            <person name="Srikantha T."/>
            <person name="Zeng Q."/>
            <person name="Berman J."/>
            <person name="Berriman M."/>
            <person name="Heitman J."/>
            <person name="Gow N.A."/>
            <person name="Lorenz M.C."/>
            <person name="Birren B.W."/>
            <person name="Kellis M."/>
            <person name="Cuomo C.A."/>
        </authorList>
    </citation>
    <scope>NUCLEOTIDE SEQUENCE [LARGE SCALE GENOMIC DNA]</scope>
    <source>
        <strain evidence="3">ATCC 11503 / BCRC 21390 / CBS 2605 / JCM 1781 / NBRC 1676 / NRRL YB-4239</strain>
    </source>
</reference>
<keyword evidence="1" id="KW-0812">Transmembrane</keyword>
<protein>
    <submittedName>
        <fullName evidence="2">Uncharacterized protein</fullName>
    </submittedName>
</protein>
<accession>A5DTV8</accession>
<keyword evidence="1" id="KW-0472">Membrane</keyword>
<evidence type="ECO:0000313" key="2">
    <source>
        <dbReference type="EMBL" id="EDK42616.1"/>
    </source>
</evidence>
<sequence>MRWKALLQLLLDIWVTLLTPTVVILLHQGPLVLNMKVFLMMLTRLVKRNIIMTENLVPPVLLVLLAQQTKKVSLVKLSMLLKEQLQLQLATWAMQLTQVTTQTSQPTQLAQLTQLILQAQLLLVLQGMAQTKALIVQFLEKTRPPANTQRMLALRAHQPQQALKSNVMLVTDTRNTDQMIITILHLTNLVVF</sequence>
<gene>
    <name evidence="2" type="ORF">LELG_00794</name>
</gene>
<proteinExistence type="predicted"/>
<dbReference type="InParanoid" id="A5DTV8"/>
<keyword evidence="1" id="KW-1133">Transmembrane helix</keyword>
<dbReference type="VEuPathDB" id="FungiDB:LELG_00794"/>
<evidence type="ECO:0000256" key="1">
    <source>
        <dbReference type="SAM" id="Phobius"/>
    </source>
</evidence>
<feature type="transmembrane region" description="Helical" evidence="1">
    <location>
        <begin position="6"/>
        <end position="26"/>
    </location>
</feature>
<name>A5DTV8_LODEL</name>
<evidence type="ECO:0000313" key="3">
    <source>
        <dbReference type="Proteomes" id="UP000001996"/>
    </source>
</evidence>
<dbReference type="Proteomes" id="UP000001996">
    <property type="component" value="Unassembled WGS sequence"/>
</dbReference>